<evidence type="ECO:0000259" key="5">
    <source>
        <dbReference type="Pfam" id="PF04542"/>
    </source>
</evidence>
<dbReference type="PANTHER" id="PTHR43133">
    <property type="entry name" value="RNA POLYMERASE ECF-TYPE SIGMA FACTO"/>
    <property type="match status" value="1"/>
</dbReference>
<keyword evidence="2" id="KW-0805">Transcription regulation</keyword>
<evidence type="ECO:0000256" key="2">
    <source>
        <dbReference type="ARBA" id="ARBA00023015"/>
    </source>
</evidence>
<dbReference type="GO" id="GO:0016987">
    <property type="term" value="F:sigma factor activity"/>
    <property type="evidence" value="ECO:0007669"/>
    <property type="project" value="UniProtKB-KW"/>
</dbReference>
<dbReference type="Gene3D" id="1.10.1740.10">
    <property type="match status" value="1"/>
</dbReference>
<dbReference type="Pfam" id="PF04542">
    <property type="entry name" value="Sigma70_r2"/>
    <property type="match status" value="1"/>
</dbReference>
<feature type="domain" description="RNA polymerase sigma-70 region 2" evidence="5">
    <location>
        <begin position="21"/>
        <end position="86"/>
    </location>
</feature>
<dbReference type="InterPro" id="IPR013325">
    <property type="entry name" value="RNA_pol_sigma_r2"/>
</dbReference>
<dbReference type="SUPFAM" id="SSF88659">
    <property type="entry name" value="Sigma3 and sigma4 domains of RNA polymerase sigma factors"/>
    <property type="match status" value="1"/>
</dbReference>
<evidence type="ECO:0000259" key="6">
    <source>
        <dbReference type="Pfam" id="PF08281"/>
    </source>
</evidence>
<gene>
    <name evidence="7" type="ORF">DUE52_21420</name>
</gene>
<evidence type="ECO:0000256" key="1">
    <source>
        <dbReference type="ARBA" id="ARBA00010641"/>
    </source>
</evidence>
<dbReference type="GO" id="GO:0003677">
    <property type="term" value="F:DNA binding"/>
    <property type="evidence" value="ECO:0007669"/>
    <property type="project" value="InterPro"/>
</dbReference>
<dbReference type="RefSeq" id="WP_114408104.1">
    <property type="nucleotide sequence ID" value="NZ_QOWE01000019.1"/>
</dbReference>
<dbReference type="InterPro" id="IPR013249">
    <property type="entry name" value="RNA_pol_sigma70_r4_t2"/>
</dbReference>
<dbReference type="InterPro" id="IPR036388">
    <property type="entry name" value="WH-like_DNA-bd_sf"/>
</dbReference>
<dbReference type="InterPro" id="IPR013324">
    <property type="entry name" value="RNA_pol_sigma_r3/r4-like"/>
</dbReference>
<evidence type="ECO:0000313" key="8">
    <source>
        <dbReference type="Proteomes" id="UP000253383"/>
    </source>
</evidence>
<protein>
    <submittedName>
        <fullName evidence="7">RNA polymerase sigma factor</fullName>
    </submittedName>
</protein>
<dbReference type="NCBIfam" id="TIGR02937">
    <property type="entry name" value="sigma70-ECF"/>
    <property type="match status" value="1"/>
</dbReference>
<dbReference type="SUPFAM" id="SSF88946">
    <property type="entry name" value="Sigma2 domain of RNA polymerase sigma factors"/>
    <property type="match status" value="1"/>
</dbReference>
<dbReference type="PANTHER" id="PTHR43133:SF46">
    <property type="entry name" value="RNA POLYMERASE SIGMA-70 FACTOR ECF SUBFAMILY"/>
    <property type="match status" value="1"/>
</dbReference>
<organism evidence="7 8">
    <name type="scientific">Larkinella punicea</name>
    <dbReference type="NCBI Taxonomy" id="2315727"/>
    <lineage>
        <taxon>Bacteria</taxon>
        <taxon>Pseudomonadati</taxon>
        <taxon>Bacteroidota</taxon>
        <taxon>Cytophagia</taxon>
        <taxon>Cytophagales</taxon>
        <taxon>Spirosomataceae</taxon>
        <taxon>Larkinella</taxon>
    </lineage>
</organism>
<keyword evidence="8" id="KW-1185">Reference proteome</keyword>
<dbReference type="Pfam" id="PF08281">
    <property type="entry name" value="Sigma70_r4_2"/>
    <property type="match status" value="1"/>
</dbReference>
<dbReference type="Proteomes" id="UP000253383">
    <property type="component" value="Unassembled WGS sequence"/>
</dbReference>
<dbReference type="CDD" id="cd06171">
    <property type="entry name" value="Sigma70_r4"/>
    <property type="match status" value="1"/>
</dbReference>
<dbReference type="InterPro" id="IPR039425">
    <property type="entry name" value="RNA_pol_sigma-70-like"/>
</dbReference>
<dbReference type="EMBL" id="QOWE01000019">
    <property type="protein sequence ID" value="RCR67370.1"/>
    <property type="molecule type" value="Genomic_DNA"/>
</dbReference>
<dbReference type="GO" id="GO:0006352">
    <property type="term" value="P:DNA-templated transcription initiation"/>
    <property type="evidence" value="ECO:0007669"/>
    <property type="project" value="InterPro"/>
</dbReference>
<comment type="similarity">
    <text evidence="1">Belongs to the sigma-70 factor family. ECF subfamily.</text>
</comment>
<dbReference type="InterPro" id="IPR007627">
    <property type="entry name" value="RNA_pol_sigma70_r2"/>
</dbReference>
<dbReference type="AlphaFoldDB" id="A0A368JI83"/>
<proteinExistence type="inferred from homology"/>
<name>A0A368JI83_9BACT</name>
<keyword evidence="3" id="KW-0731">Sigma factor</keyword>
<evidence type="ECO:0000256" key="3">
    <source>
        <dbReference type="ARBA" id="ARBA00023082"/>
    </source>
</evidence>
<dbReference type="OrthoDB" id="941544at2"/>
<sequence length="183" mass="21587">MSEIELLRACQRHDARAQTALYERHKSRMMGLCRRYAHSRPEAEDMFQEGFIRIFQQIHTIEQPERLLNWMKRVMVNTAINWYHKHHHEQSETDYEEAWETSNTEHNDILARISTEELLTLVQDLADGYRMVFNLYVVDGYSHQEIARMLGISEGTSKSQLARAKDVLKQKLKKIGIVSYGSY</sequence>
<evidence type="ECO:0000313" key="7">
    <source>
        <dbReference type="EMBL" id="RCR67370.1"/>
    </source>
</evidence>
<evidence type="ECO:0000256" key="4">
    <source>
        <dbReference type="ARBA" id="ARBA00023163"/>
    </source>
</evidence>
<reference evidence="7 8" key="1">
    <citation type="submission" date="2018-07" db="EMBL/GenBank/DDBJ databases">
        <title>Genome analysis of Larkinella rosea.</title>
        <authorList>
            <person name="Zhou Z."/>
            <person name="Wang G."/>
        </authorList>
    </citation>
    <scope>NUCLEOTIDE SEQUENCE [LARGE SCALE GENOMIC DNA]</scope>
    <source>
        <strain evidence="8">zzj9</strain>
    </source>
</reference>
<comment type="caution">
    <text evidence="7">The sequence shown here is derived from an EMBL/GenBank/DDBJ whole genome shotgun (WGS) entry which is preliminary data.</text>
</comment>
<accession>A0A368JI83</accession>
<feature type="domain" description="RNA polymerase sigma factor 70 region 4 type 2" evidence="6">
    <location>
        <begin position="116"/>
        <end position="165"/>
    </location>
</feature>
<keyword evidence="4" id="KW-0804">Transcription</keyword>
<dbReference type="Gene3D" id="1.10.10.10">
    <property type="entry name" value="Winged helix-like DNA-binding domain superfamily/Winged helix DNA-binding domain"/>
    <property type="match status" value="1"/>
</dbReference>
<dbReference type="InterPro" id="IPR014284">
    <property type="entry name" value="RNA_pol_sigma-70_dom"/>
</dbReference>